<feature type="compositionally biased region" description="Polar residues" evidence="1">
    <location>
        <begin position="141"/>
        <end position="152"/>
    </location>
</feature>
<name>A0A0P9VVT0_PSEA0</name>
<dbReference type="AlphaFoldDB" id="A0A0P9VVT0"/>
<evidence type="ECO:0000313" key="2">
    <source>
        <dbReference type="EMBL" id="KPY02679.1"/>
    </source>
</evidence>
<dbReference type="Proteomes" id="UP000050420">
    <property type="component" value="Unassembled WGS sequence"/>
</dbReference>
<reference evidence="2 3" key="1">
    <citation type="submission" date="2015-09" db="EMBL/GenBank/DDBJ databases">
        <title>Genome announcement of multiple Pseudomonas syringae strains.</title>
        <authorList>
            <person name="Thakur S."/>
            <person name="Wang P.W."/>
            <person name="Gong Y."/>
            <person name="Weir B.S."/>
            <person name="Guttman D.S."/>
        </authorList>
    </citation>
    <scope>NUCLEOTIDE SEQUENCE [LARGE SCALE GENOMIC DNA]</scope>
    <source>
        <strain evidence="2 3">ICMP4331</strain>
    </source>
</reference>
<proteinExistence type="predicted"/>
<feature type="compositionally biased region" description="Basic and acidic residues" evidence="1">
    <location>
        <begin position="73"/>
        <end position="92"/>
    </location>
</feature>
<sequence length="269" mass="31004">MYAKAQKAQRCGVENGRGKTQRCLNDQRCHAVGQHGDEHQAWQGGTGQTRSRHVVTVQLAHYRSAGQTYVGRQRHDGDGDHGVDQARAENCHDGYSQQQRWQGQHDVHQAHYRRAQHAREEARQQAQQDARDQRHDHRCQTDQQRQARTLDQTRQQIAAQFVGAEDELPLTAFKPHRRCQQEVTVLLARVMGRNPRGEQGAEHDQNHEQQAGNRAFVFRERLPEFFVRGWVKQALIDCYRRSRGAHIDDLSADDGCVGWQSRRGYPPRS</sequence>
<comment type="caution">
    <text evidence="2">The sequence shown here is derived from an EMBL/GenBank/DDBJ whole genome shotgun (WGS) entry which is preliminary data.</text>
</comment>
<accession>A0A0P9VVT0</accession>
<feature type="compositionally biased region" description="Basic and acidic residues" evidence="1">
    <location>
        <begin position="117"/>
        <end position="140"/>
    </location>
</feature>
<protein>
    <submittedName>
        <fullName evidence="2">Uncharacterized protein</fullName>
    </submittedName>
</protein>
<dbReference type="EMBL" id="LJQU01000056">
    <property type="protein sequence ID" value="KPY02679.1"/>
    <property type="molecule type" value="Genomic_DNA"/>
</dbReference>
<evidence type="ECO:0000256" key="1">
    <source>
        <dbReference type="SAM" id="MobiDB-lite"/>
    </source>
</evidence>
<gene>
    <name evidence="2" type="ORF">ALO63_01263</name>
</gene>
<feature type="region of interest" description="Disordered" evidence="1">
    <location>
        <begin position="66"/>
        <end position="152"/>
    </location>
</feature>
<evidence type="ECO:0000313" key="3">
    <source>
        <dbReference type="Proteomes" id="UP000050420"/>
    </source>
</evidence>
<organism evidence="2 3">
    <name type="scientific">Pseudomonas amygdali pv. mori</name>
    <dbReference type="NCBI Taxonomy" id="34065"/>
    <lineage>
        <taxon>Bacteria</taxon>
        <taxon>Pseudomonadati</taxon>
        <taxon>Pseudomonadota</taxon>
        <taxon>Gammaproteobacteria</taxon>
        <taxon>Pseudomonadales</taxon>
        <taxon>Pseudomonadaceae</taxon>
        <taxon>Pseudomonas</taxon>
        <taxon>Pseudomonas amygdali</taxon>
    </lineage>
</organism>